<reference evidence="3 5" key="1">
    <citation type="submission" date="2017-09" db="EMBL/GenBank/DDBJ databases">
        <title>Genomics of the genus Arcobacter.</title>
        <authorList>
            <person name="Perez-Cataluna A."/>
            <person name="Figueras M.J."/>
            <person name="Salas-Masso N."/>
        </authorList>
    </citation>
    <scope>NUCLEOTIDE SEQUENCE [LARGE SCALE GENOMIC DNA]</scope>
    <source>
        <strain evidence="3 5">CECT 7837</strain>
    </source>
</reference>
<dbReference type="GO" id="GO:0004497">
    <property type="term" value="F:monooxygenase activity"/>
    <property type="evidence" value="ECO:0007669"/>
    <property type="project" value="UniProtKB-KW"/>
</dbReference>
<dbReference type="Proteomes" id="UP000290588">
    <property type="component" value="Unassembled WGS sequence"/>
</dbReference>
<evidence type="ECO:0000313" key="5">
    <source>
        <dbReference type="Proteomes" id="UP000290588"/>
    </source>
</evidence>
<dbReference type="AlphaFoldDB" id="A0A347U4Y3"/>
<dbReference type="Proteomes" id="UP000262582">
    <property type="component" value="Chromosome"/>
</dbReference>
<dbReference type="NCBIfam" id="TIGR03082">
    <property type="entry name" value="Gneg_AbrB_dup"/>
    <property type="match status" value="2"/>
</dbReference>
<dbReference type="InterPro" id="IPR017516">
    <property type="entry name" value="AbrB_dup"/>
</dbReference>
<evidence type="ECO:0000313" key="3">
    <source>
        <dbReference type="EMBL" id="RXI33105.1"/>
    </source>
</evidence>
<dbReference type="RefSeq" id="WP_118916162.1">
    <property type="nucleotide sequence ID" value="NZ_CP032097.1"/>
</dbReference>
<keyword evidence="1" id="KW-1133">Transmembrane helix</keyword>
<accession>A0A347U4Y3</accession>
<proteinExistence type="predicted"/>
<dbReference type="PIRSF" id="PIRSF038991">
    <property type="entry name" value="Protein_AbrB"/>
    <property type="match status" value="1"/>
</dbReference>
<dbReference type="KEGG" id="aell:AELL_0206"/>
<gene>
    <name evidence="2" type="ORF">AELL_0206</name>
    <name evidence="3" type="ORF">CP962_01465</name>
</gene>
<keyword evidence="3" id="KW-0503">Monooxygenase</keyword>
<organism evidence="3 5">
    <name type="scientific">Arcobacter ellisii</name>
    <dbReference type="NCBI Taxonomy" id="913109"/>
    <lineage>
        <taxon>Bacteria</taxon>
        <taxon>Pseudomonadati</taxon>
        <taxon>Campylobacterota</taxon>
        <taxon>Epsilonproteobacteria</taxon>
        <taxon>Campylobacterales</taxon>
        <taxon>Arcobacteraceae</taxon>
        <taxon>Arcobacter</taxon>
    </lineage>
</organism>
<feature type="transmembrane region" description="Helical" evidence="1">
    <location>
        <begin position="85"/>
        <end position="107"/>
    </location>
</feature>
<dbReference type="PANTHER" id="PTHR38457:SF1">
    <property type="entry name" value="REGULATOR ABRB-RELATED"/>
    <property type="match status" value="1"/>
</dbReference>
<evidence type="ECO:0000256" key="1">
    <source>
        <dbReference type="SAM" id="Phobius"/>
    </source>
</evidence>
<keyword evidence="1" id="KW-0812">Transmembrane</keyword>
<feature type="transmembrane region" description="Helical" evidence="1">
    <location>
        <begin position="210"/>
        <end position="231"/>
    </location>
</feature>
<dbReference type="OrthoDB" id="7157734at2"/>
<feature type="transmembrane region" description="Helical" evidence="1">
    <location>
        <begin position="7"/>
        <end position="27"/>
    </location>
</feature>
<evidence type="ECO:0000313" key="2">
    <source>
        <dbReference type="EMBL" id="AXX93911.1"/>
    </source>
</evidence>
<feature type="transmembrane region" description="Helical" evidence="1">
    <location>
        <begin position="152"/>
        <end position="171"/>
    </location>
</feature>
<feature type="transmembrane region" description="Helical" evidence="1">
    <location>
        <begin position="310"/>
        <end position="338"/>
    </location>
</feature>
<dbReference type="GO" id="GO:0016020">
    <property type="term" value="C:membrane"/>
    <property type="evidence" value="ECO:0007669"/>
    <property type="project" value="InterPro"/>
</dbReference>
<name>A0A347U4Y3_9BACT</name>
<protein>
    <submittedName>
        <fullName evidence="3">Ammonia monooxygenase</fullName>
    </submittedName>
</protein>
<feature type="transmembrane region" description="Helical" evidence="1">
    <location>
        <begin position="237"/>
        <end position="256"/>
    </location>
</feature>
<keyword evidence="1" id="KW-0472">Membrane</keyword>
<sequence length="352" mass="39184">MINMQIILKMLLALFIGVCGSILFIYLHLPLPWLLGAIFASSIAMRFEKLPIQSPKTFSPPARIFIGLTIGSAFTPEILDYIDVYFFSLLLVIPFTILTIICGTYYYHKFLNYDIKTSYLGSMPGGVIEMVIIGEEIKANISKITLMQSSRLFFVVVTLPFVIQYIFQIDISGNKLITIPLKNIDLYELSILILLGYIGAIVAKKVKLTAAYLMGPMLISIAVHSTGLIHTPIPDEFLKFIQVVFGTIIGFTFKGVSLQTIAKTLFSTLGHFIILVILCAVFISITYNLFDFPILSILLAYGPGGQSEINLIAILVGANLPFITLHHIVRLLIVMNIAPMIAKRLDKREVVQ</sequence>
<dbReference type="PANTHER" id="PTHR38457">
    <property type="entry name" value="REGULATOR ABRB-RELATED"/>
    <property type="match status" value="1"/>
</dbReference>
<dbReference type="GO" id="GO:0010468">
    <property type="term" value="P:regulation of gene expression"/>
    <property type="evidence" value="ECO:0007669"/>
    <property type="project" value="InterPro"/>
</dbReference>
<dbReference type="EMBL" id="CP032097">
    <property type="protein sequence ID" value="AXX93911.1"/>
    <property type="molecule type" value="Genomic_DNA"/>
</dbReference>
<feature type="transmembrane region" description="Helical" evidence="1">
    <location>
        <begin position="186"/>
        <end position="203"/>
    </location>
</feature>
<dbReference type="Pfam" id="PF05145">
    <property type="entry name" value="AbrB"/>
    <property type="match status" value="1"/>
</dbReference>
<dbReference type="InterPro" id="IPR007820">
    <property type="entry name" value="AbrB_fam"/>
</dbReference>
<keyword evidence="4" id="KW-1185">Reference proteome</keyword>
<evidence type="ECO:0000313" key="4">
    <source>
        <dbReference type="Proteomes" id="UP000262582"/>
    </source>
</evidence>
<dbReference type="EMBL" id="NXIG01000001">
    <property type="protein sequence ID" value="RXI33105.1"/>
    <property type="molecule type" value="Genomic_DNA"/>
</dbReference>
<feature type="transmembrane region" description="Helical" evidence="1">
    <location>
        <begin position="268"/>
        <end position="290"/>
    </location>
</feature>
<keyword evidence="3" id="KW-0560">Oxidoreductase</keyword>
<reference evidence="2 4" key="2">
    <citation type="submission" date="2018-08" db="EMBL/GenBank/DDBJ databases">
        <title>Complete genome of the Arcobacter ellisii type strain LMG 26155.</title>
        <authorList>
            <person name="Miller W.G."/>
            <person name="Yee E."/>
            <person name="Bono J.L."/>
        </authorList>
    </citation>
    <scope>NUCLEOTIDE SEQUENCE [LARGE SCALE GENOMIC DNA]</scope>
    <source>
        <strain evidence="2 4">LMG 26155</strain>
    </source>
</reference>